<evidence type="ECO:0000313" key="2">
    <source>
        <dbReference type="EMBL" id="CAB4290964.1"/>
    </source>
</evidence>
<name>A0A6J5YA54_PRUAR</name>
<keyword evidence="5" id="KW-1185">Reference proteome</keyword>
<accession>A0A6J5YA54</accession>
<proteinExistence type="predicted"/>
<dbReference type="EMBL" id="CAEKKB010000008">
    <property type="protein sequence ID" value="CAB4321283.1"/>
    <property type="molecule type" value="Genomic_DNA"/>
</dbReference>
<evidence type="ECO:0000313" key="3">
    <source>
        <dbReference type="EMBL" id="CAB4321283.1"/>
    </source>
</evidence>
<reference evidence="3 4" key="2">
    <citation type="submission" date="2020-05" db="EMBL/GenBank/DDBJ databases">
        <authorList>
            <person name="Campoy J."/>
            <person name="Schneeberger K."/>
            <person name="Spophaly S."/>
        </authorList>
    </citation>
    <scope>NUCLEOTIDE SEQUENCE [LARGE SCALE GENOMIC DNA]</scope>
    <source>
        <strain evidence="3">PruArmRojPasFocal</strain>
    </source>
</reference>
<protein>
    <submittedName>
        <fullName evidence="3">Uncharacterized protein</fullName>
    </submittedName>
</protein>
<evidence type="ECO:0000313" key="4">
    <source>
        <dbReference type="Proteomes" id="UP000507222"/>
    </source>
</evidence>
<dbReference type="Proteomes" id="UP000507245">
    <property type="component" value="Unassembled WGS sequence"/>
</dbReference>
<dbReference type="EMBL" id="CAEKDK010000008">
    <property type="protein sequence ID" value="CAB4290964.1"/>
    <property type="molecule type" value="Genomic_DNA"/>
</dbReference>
<reference evidence="5" key="1">
    <citation type="journal article" date="2020" name="Genome Biol.">
        <title>Gamete binning: chromosome-level and haplotype-resolved genome assembly enabled by high-throughput single-cell sequencing of gamete genomes.</title>
        <authorList>
            <person name="Campoy J.A."/>
            <person name="Sun H."/>
            <person name="Goel M."/>
            <person name="Jiao W.-B."/>
            <person name="Folz-Donahue K."/>
            <person name="Wang N."/>
            <person name="Rubio M."/>
            <person name="Liu C."/>
            <person name="Kukat C."/>
            <person name="Ruiz D."/>
            <person name="Huettel B."/>
            <person name="Schneeberger K."/>
        </authorList>
    </citation>
    <scope>NUCLEOTIDE SEQUENCE [LARGE SCALE GENOMIC DNA]</scope>
    <source>
        <strain evidence="5">cv. Rojo Pasion</strain>
    </source>
</reference>
<organism evidence="3 5">
    <name type="scientific">Prunus armeniaca</name>
    <name type="common">Apricot</name>
    <name type="synonym">Armeniaca vulgaris</name>
    <dbReference type="NCBI Taxonomy" id="36596"/>
    <lineage>
        <taxon>Eukaryota</taxon>
        <taxon>Viridiplantae</taxon>
        <taxon>Streptophyta</taxon>
        <taxon>Embryophyta</taxon>
        <taxon>Tracheophyta</taxon>
        <taxon>Spermatophyta</taxon>
        <taxon>Magnoliopsida</taxon>
        <taxon>eudicotyledons</taxon>
        <taxon>Gunneridae</taxon>
        <taxon>Pentapetalae</taxon>
        <taxon>rosids</taxon>
        <taxon>fabids</taxon>
        <taxon>Rosales</taxon>
        <taxon>Rosaceae</taxon>
        <taxon>Amygdaloideae</taxon>
        <taxon>Amygdaleae</taxon>
        <taxon>Prunus</taxon>
    </lineage>
</organism>
<feature type="compositionally biased region" description="Polar residues" evidence="1">
    <location>
        <begin position="46"/>
        <end position="64"/>
    </location>
</feature>
<gene>
    <name evidence="2" type="ORF">CURHAP_LOCUS51152</name>
    <name evidence="3" type="ORF">ORAREDHAP_LOCUS50425</name>
</gene>
<sequence>MMYLGWHRVLWEEGGKKVVWSRADLSRPRVRLDAVMSATAALTSQLPFHNDANQPTEISRQLGSQIRGPSASL</sequence>
<dbReference type="Proteomes" id="UP000507222">
    <property type="component" value="Unassembled WGS sequence"/>
</dbReference>
<evidence type="ECO:0000313" key="5">
    <source>
        <dbReference type="Proteomes" id="UP000507245"/>
    </source>
</evidence>
<evidence type="ECO:0000256" key="1">
    <source>
        <dbReference type="SAM" id="MobiDB-lite"/>
    </source>
</evidence>
<dbReference type="AlphaFoldDB" id="A0A6J5YA54"/>
<feature type="region of interest" description="Disordered" evidence="1">
    <location>
        <begin position="46"/>
        <end position="73"/>
    </location>
</feature>